<organism evidence="7 8">
    <name type="scientific">Hydra vulgaris</name>
    <name type="common">Hydra</name>
    <name type="synonym">Hydra attenuata</name>
    <dbReference type="NCBI Taxonomy" id="6087"/>
    <lineage>
        <taxon>Eukaryota</taxon>
        <taxon>Metazoa</taxon>
        <taxon>Cnidaria</taxon>
        <taxon>Hydrozoa</taxon>
        <taxon>Hydroidolina</taxon>
        <taxon>Anthoathecata</taxon>
        <taxon>Aplanulata</taxon>
        <taxon>Hydridae</taxon>
        <taxon>Hydra</taxon>
    </lineage>
</organism>
<comment type="subcellular location">
    <subcellularLocation>
        <location evidence="1">Nucleus</location>
    </subcellularLocation>
</comment>
<evidence type="ECO:0000256" key="1">
    <source>
        <dbReference type="ARBA" id="ARBA00004123"/>
    </source>
</evidence>
<feature type="compositionally biased region" description="Polar residues" evidence="6">
    <location>
        <begin position="48"/>
        <end position="59"/>
    </location>
</feature>
<reference evidence="8" key="2">
    <citation type="submission" date="2025-08" db="UniProtKB">
        <authorList>
            <consortium name="RefSeq"/>
        </authorList>
    </citation>
    <scope>IDENTIFICATION</scope>
</reference>
<evidence type="ECO:0000256" key="2">
    <source>
        <dbReference type="ARBA" id="ARBA00010314"/>
    </source>
</evidence>
<dbReference type="Pfam" id="PF12767">
    <property type="entry name" value="SAGA-Tad1"/>
    <property type="match status" value="1"/>
</dbReference>
<keyword evidence="7" id="KW-1185">Reference proteome</keyword>
<gene>
    <name evidence="8" type="primary">LOC100209341</name>
</gene>
<dbReference type="GeneID" id="100209341"/>
<comment type="similarity">
    <text evidence="2">Belongs to the TADA1 family.</text>
</comment>
<keyword evidence="3" id="KW-0805">Transcription regulation</keyword>
<reference evidence="7" key="1">
    <citation type="submission" date="2025-05" db="UniProtKB">
        <authorList>
            <consortium name="RefSeq"/>
        </authorList>
    </citation>
    <scope>NUCLEOTIDE SEQUENCE [LARGE SCALE GENOMIC DNA]</scope>
</reference>
<dbReference type="InterPro" id="IPR024738">
    <property type="entry name" value="Hfi1/Tada1"/>
</dbReference>
<keyword evidence="5" id="KW-0539">Nucleus</keyword>
<evidence type="ECO:0000313" key="7">
    <source>
        <dbReference type="Proteomes" id="UP001652625"/>
    </source>
</evidence>
<evidence type="ECO:0000256" key="5">
    <source>
        <dbReference type="ARBA" id="ARBA00023242"/>
    </source>
</evidence>
<evidence type="ECO:0000256" key="4">
    <source>
        <dbReference type="ARBA" id="ARBA00023163"/>
    </source>
</evidence>
<dbReference type="RefSeq" id="XP_065647688.1">
    <property type="nucleotide sequence ID" value="XM_065791616.1"/>
</dbReference>
<protein>
    <submittedName>
        <fullName evidence="8">Transcriptional adapter 1 isoform X4</fullName>
    </submittedName>
</protein>
<dbReference type="PANTHER" id="PTHR21277">
    <property type="entry name" value="TRANSCRIPTIONAL ADAPTER 1"/>
    <property type="match status" value="1"/>
</dbReference>
<feature type="region of interest" description="Disordered" evidence="6">
    <location>
        <begin position="48"/>
        <end position="70"/>
    </location>
</feature>
<accession>A0ABM4BFD5</accession>
<dbReference type="Proteomes" id="UP001652625">
    <property type="component" value="Chromosome 02"/>
</dbReference>
<dbReference type="CDD" id="cd22934">
    <property type="entry name" value="HFD_TADA1"/>
    <property type="match status" value="1"/>
</dbReference>
<evidence type="ECO:0000313" key="8">
    <source>
        <dbReference type="RefSeq" id="XP_065647688.1"/>
    </source>
</evidence>
<dbReference type="PANTHER" id="PTHR21277:SF5">
    <property type="entry name" value="TRANSCRIPTIONAL ADAPTER 1"/>
    <property type="match status" value="1"/>
</dbReference>
<keyword evidence="4" id="KW-0804">Transcription</keyword>
<name>A0ABM4BFD5_HYDVU</name>
<sequence>MKLWYKQKITKDEFDTQAFELLGPGKINYHNQFILSILSKCQRQAASAPTLQSKSSQRNTSKHLHHKPRVKKADPGLLTTGFRHCDPTEHISPISSKGAHQDFVLCSQELVLPDIATLQGRLFLGAWDVGLETIADDSAPLLASALEAQLKNILSLCVIRRKGSAIRSGSHFRYCFGVNSPESEMGNEEKRYESKAKKIRTCDMAEAGAYSKIAASDPATSVVAPISLFDLRDTIQAYRSSIPSHTVRAGCMERIFNELWYPGCDEVVQNRTYIIETQKLHEKLKQQHSLRV</sequence>
<feature type="compositionally biased region" description="Basic residues" evidence="6">
    <location>
        <begin position="60"/>
        <end position="70"/>
    </location>
</feature>
<proteinExistence type="inferred from homology"/>
<evidence type="ECO:0000256" key="6">
    <source>
        <dbReference type="SAM" id="MobiDB-lite"/>
    </source>
</evidence>
<evidence type="ECO:0000256" key="3">
    <source>
        <dbReference type="ARBA" id="ARBA00023015"/>
    </source>
</evidence>